<dbReference type="KEGG" id="vg:79585802"/>
<dbReference type="SUPFAM" id="SSF49785">
    <property type="entry name" value="Galactose-binding domain-like"/>
    <property type="match status" value="1"/>
</dbReference>
<dbReference type="Pfam" id="PF00754">
    <property type="entry name" value="F5_F8_type_C"/>
    <property type="match status" value="1"/>
</dbReference>
<dbReference type="InterPro" id="IPR000421">
    <property type="entry name" value="FA58C"/>
</dbReference>
<dbReference type="EMBL" id="ON005621">
    <property type="protein sequence ID" value="UTC27976.1"/>
    <property type="molecule type" value="Genomic_DNA"/>
</dbReference>
<dbReference type="InterPro" id="IPR008979">
    <property type="entry name" value="Galactose-bd-like_sf"/>
</dbReference>
<dbReference type="RefSeq" id="YP_010738431.1">
    <property type="nucleotide sequence ID" value="NC_073027.1"/>
</dbReference>
<keyword evidence="3" id="KW-1185">Reference proteome</keyword>
<sequence length="483" mass="52874">MAVETGSAANWVDALAKLRTFLTTNAALVAAGQAWQELRWLQDNLESIDTTFTIDMGTNNGRIAYLTRPDFRTQNYGSELSAEISATGFLAGQGLRMKLRTAKAVTSFVYRAGNGSTGDNPRNFRIQYSDDGTTWTDALTVTGEVNWTRQEERTYAIPAATGVHLWWRFTVDLLVSGSILRMGSVLLYNGAEHVNSSESNLALKGTGLAGADEIFLFFRTWYATDEGAYALTFNAGTGYLPNERSLNKQPGLNPRGNMVVPLWQTTMPYWFVANGRRVIFVFKVSTSYESGYAGLFLPFATPSQYALPLYIGGSAAPDSPSYKYDYVSAAHSCFCIPGQVSYASSSDDFVTYSTGRVMLPDGSWFGLTNRPNSRTNSEALIHGSGTPGSIYPWNTFGDGLMNSTSNAPFRENVGGSYSPVPAQLFQRRPIGNSKWLGQLDGVAYISGFGNGPENTGVIDGKNYTVFQNAYRNSISEFFALKME</sequence>
<name>A0A9E7N354_9CAUD</name>
<dbReference type="Gene3D" id="2.60.120.260">
    <property type="entry name" value="Galactose-binding domain-like"/>
    <property type="match status" value="1"/>
</dbReference>
<dbReference type="GeneID" id="79585802"/>
<feature type="domain" description="F5/8 type C" evidence="1">
    <location>
        <begin position="93"/>
        <end position="154"/>
    </location>
</feature>
<evidence type="ECO:0000259" key="1">
    <source>
        <dbReference type="Pfam" id="PF00754"/>
    </source>
</evidence>
<protein>
    <submittedName>
        <fullName evidence="2">Tail fiber protein</fullName>
    </submittedName>
</protein>
<evidence type="ECO:0000313" key="2">
    <source>
        <dbReference type="EMBL" id="UTC27976.1"/>
    </source>
</evidence>
<evidence type="ECO:0000313" key="3">
    <source>
        <dbReference type="Proteomes" id="UP001056518"/>
    </source>
</evidence>
<reference evidence="2" key="1">
    <citation type="submission" date="2022-03" db="EMBL/GenBank/DDBJ databases">
        <authorList>
            <person name="Xu M."/>
        </authorList>
    </citation>
    <scope>NUCLEOTIDE SEQUENCE</scope>
</reference>
<organism evidence="2 3">
    <name type="scientific">Stenotrophomonas phage A1432</name>
    <dbReference type="NCBI Taxonomy" id="2930315"/>
    <lineage>
        <taxon>Viruses</taxon>
        <taxon>Duplodnaviria</taxon>
        <taxon>Heunggongvirae</taxon>
        <taxon>Uroviricota</taxon>
        <taxon>Caudoviricetes</taxon>
        <taxon>Mesyanzhinovviridae</taxon>
        <taxon>Bradleyvirinae</taxon>
        <taxon>Ghuizhouvirus</taxon>
        <taxon>Ghuizhouvirus A1432</taxon>
    </lineage>
</organism>
<proteinExistence type="predicted"/>
<accession>A0A9E7N354</accession>
<dbReference type="Proteomes" id="UP001056518">
    <property type="component" value="Segment"/>
</dbReference>